<dbReference type="PROSITE" id="PS50071">
    <property type="entry name" value="HOMEOBOX_2"/>
    <property type="match status" value="1"/>
</dbReference>
<reference evidence="8 9" key="1">
    <citation type="journal article" date="2024" name="G3 (Bethesda)">
        <title>Genome assembly of Hibiscus sabdariffa L. provides insights into metabolisms of medicinal natural products.</title>
        <authorList>
            <person name="Kim T."/>
        </authorList>
    </citation>
    <scope>NUCLEOTIDE SEQUENCE [LARGE SCALE GENOMIC DNA]</scope>
    <source>
        <strain evidence="8">TK-2024</strain>
        <tissue evidence="8">Old leaves</tissue>
    </source>
</reference>
<evidence type="ECO:0000256" key="3">
    <source>
        <dbReference type="ARBA" id="ARBA00023155"/>
    </source>
</evidence>
<dbReference type="SMART" id="SM00389">
    <property type="entry name" value="HOX"/>
    <property type="match status" value="1"/>
</dbReference>
<feature type="domain" description="Homeobox" evidence="7">
    <location>
        <begin position="40"/>
        <end position="103"/>
    </location>
</feature>
<feature type="compositionally biased region" description="Acidic residues" evidence="6">
    <location>
        <begin position="1"/>
        <end position="15"/>
    </location>
</feature>
<dbReference type="Gene3D" id="1.10.10.60">
    <property type="entry name" value="Homeodomain-like"/>
    <property type="match status" value="1"/>
</dbReference>
<dbReference type="InterPro" id="IPR050224">
    <property type="entry name" value="TALE_homeobox"/>
</dbReference>
<dbReference type="Pfam" id="PF05920">
    <property type="entry name" value="Homeobox_KN"/>
    <property type="match status" value="1"/>
</dbReference>
<accession>A0ABR2SGY5</accession>
<dbReference type="InterPro" id="IPR001356">
    <property type="entry name" value="HD"/>
</dbReference>
<organism evidence="8 9">
    <name type="scientific">Hibiscus sabdariffa</name>
    <name type="common">roselle</name>
    <dbReference type="NCBI Taxonomy" id="183260"/>
    <lineage>
        <taxon>Eukaryota</taxon>
        <taxon>Viridiplantae</taxon>
        <taxon>Streptophyta</taxon>
        <taxon>Embryophyta</taxon>
        <taxon>Tracheophyta</taxon>
        <taxon>Spermatophyta</taxon>
        <taxon>Magnoliopsida</taxon>
        <taxon>eudicotyledons</taxon>
        <taxon>Gunneridae</taxon>
        <taxon>Pentapetalae</taxon>
        <taxon>rosids</taxon>
        <taxon>malvids</taxon>
        <taxon>Malvales</taxon>
        <taxon>Malvaceae</taxon>
        <taxon>Malvoideae</taxon>
        <taxon>Hibiscus</taxon>
    </lineage>
</organism>
<feature type="compositionally biased region" description="Basic and acidic residues" evidence="6">
    <location>
        <begin position="107"/>
        <end position="121"/>
    </location>
</feature>
<evidence type="ECO:0000256" key="4">
    <source>
        <dbReference type="ARBA" id="ARBA00023242"/>
    </source>
</evidence>
<dbReference type="PANTHER" id="PTHR11850">
    <property type="entry name" value="HOMEOBOX PROTEIN TRANSCRIPTION FACTORS"/>
    <property type="match status" value="1"/>
</dbReference>
<comment type="subcellular location">
    <subcellularLocation>
        <location evidence="1 5">Nucleus</location>
    </subcellularLocation>
</comment>
<dbReference type="EMBL" id="JBBPBN010000015">
    <property type="protein sequence ID" value="KAK9024264.1"/>
    <property type="molecule type" value="Genomic_DNA"/>
</dbReference>
<keyword evidence="3 5" id="KW-0371">Homeobox</keyword>
<keyword evidence="4 5" id="KW-0539">Nucleus</keyword>
<protein>
    <recommendedName>
        <fullName evidence="7">Homeobox domain-containing protein</fullName>
    </recommendedName>
</protein>
<evidence type="ECO:0000256" key="1">
    <source>
        <dbReference type="ARBA" id="ARBA00004123"/>
    </source>
</evidence>
<dbReference type="InterPro" id="IPR008422">
    <property type="entry name" value="KN_HD"/>
</dbReference>
<dbReference type="SUPFAM" id="SSF46689">
    <property type="entry name" value="Homeodomain-like"/>
    <property type="match status" value="1"/>
</dbReference>
<dbReference type="CDD" id="cd00086">
    <property type="entry name" value="homeodomain"/>
    <property type="match status" value="1"/>
</dbReference>
<keyword evidence="9" id="KW-1185">Reference proteome</keyword>
<dbReference type="Pfam" id="PF03789">
    <property type="entry name" value="ELK"/>
    <property type="match status" value="1"/>
</dbReference>
<dbReference type="InterPro" id="IPR009057">
    <property type="entry name" value="Homeodomain-like_sf"/>
</dbReference>
<evidence type="ECO:0000256" key="2">
    <source>
        <dbReference type="ARBA" id="ARBA00023125"/>
    </source>
</evidence>
<comment type="caution">
    <text evidence="8">The sequence shown here is derived from an EMBL/GenBank/DDBJ whole genome shotgun (WGS) entry which is preliminary data.</text>
</comment>
<dbReference type="PROSITE" id="PS00027">
    <property type="entry name" value="HOMEOBOX_1"/>
    <property type="match status" value="1"/>
</dbReference>
<evidence type="ECO:0000256" key="5">
    <source>
        <dbReference type="PROSITE-ProRule" id="PRU00108"/>
    </source>
</evidence>
<evidence type="ECO:0000259" key="7">
    <source>
        <dbReference type="PROSITE" id="PS50071"/>
    </source>
</evidence>
<dbReference type="InterPro" id="IPR017970">
    <property type="entry name" value="Homeobox_CS"/>
</dbReference>
<feature type="region of interest" description="Disordered" evidence="6">
    <location>
        <begin position="100"/>
        <end position="145"/>
    </location>
</feature>
<sequence>MVDDGAESSDEDVSGGEEVGLKDNLLRRFGNHIGNLKMEFSNKKKKGKLPIEATQTLTQWWNVHNKWPYPTEGDKIALAEATGLDQKQINNWFINQRKRHWKPSESVMKERSSTMDPEVRADQGPLSQEIIEPRRSARVKKPHKL</sequence>
<dbReference type="SMART" id="SM01188">
    <property type="entry name" value="ELK"/>
    <property type="match status" value="1"/>
</dbReference>
<proteinExistence type="predicted"/>
<feature type="region of interest" description="Disordered" evidence="6">
    <location>
        <begin position="1"/>
        <end position="21"/>
    </location>
</feature>
<evidence type="ECO:0000313" key="8">
    <source>
        <dbReference type="EMBL" id="KAK9024264.1"/>
    </source>
</evidence>
<evidence type="ECO:0000313" key="9">
    <source>
        <dbReference type="Proteomes" id="UP001396334"/>
    </source>
</evidence>
<name>A0ABR2SGY5_9ROSI</name>
<evidence type="ECO:0000256" key="6">
    <source>
        <dbReference type="SAM" id="MobiDB-lite"/>
    </source>
</evidence>
<dbReference type="Proteomes" id="UP001396334">
    <property type="component" value="Unassembled WGS sequence"/>
</dbReference>
<gene>
    <name evidence="8" type="ORF">V6N11_004435</name>
</gene>
<dbReference type="InterPro" id="IPR005539">
    <property type="entry name" value="ELK_dom"/>
</dbReference>
<feature type="compositionally biased region" description="Basic residues" evidence="6">
    <location>
        <begin position="136"/>
        <end position="145"/>
    </location>
</feature>
<keyword evidence="2 5" id="KW-0238">DNA-binding</keyword>
<feature type="DNA-binding region" description="Homeobox" evidence="5">
    <location>
        <begin position="42"/>
        <end position="104"/>
    </location>
</feature>